<feature type="chain" id="PRO_5020691016" evidence="1">
    <location>
        <begin position="17"/>
        <end position="128"/>
    </location>
</feature>
<keyword evidence="3" id="KW-1185">Reference proteome</keyword>
<keyword evidence="1" id="KW-0732">Signal</keyword>
<dbReference type="VEuPathDB" id="MicrosporidiaDB:CWI36_0395p0020"/>
<evidence type="ECO:0000256" key="1">
    <source>
        <dbReference type="SAM" id="SignalP"/>
    </source>
</evidence>
<organism evidence="2 3">
    <name type="scientific">Hamiltosporidium magnivora</name>
    <dbReference type="NCBI Taxonomy" id="148818"/>
    <lineage>
        <taxon>Eukaryota</taxon>
        <taxon>Fungi</taxon>
        <taxon>Fungi incertae sedis</taxon>
        <taxon>Microsporidia</taxon>
        <taxon>Dubosqiidae</taxon>
        <taxon>Hamiltosporidium</taxon>
    </lineage>
</organism>
<dbReference type="EMBL" id="PITI01000395">
    <property type="protein sequence ID" value="TBU06697.1"/>
    <property type="molecule type" value="Genomic_DNA"/>
</dbReference>
<name>A0A4Q9LFD3_9MICR</name>
<feature type="signal peptide" evidence="1">
    <location>
        <begin position="1"/>
        <end position="16"/>
    </location>
</feature>
<accession>A0A4Q9LFD3</accession>
<sequence>MNLFTVFLIQNTLCAGISNPMLDMDRNPVHYTVINLQFIEDESNLYVPLALDPVHISIINRYQDVMDDISLALPYANSILEVDLEITKFIFEDAIKEAIDLFKNITSFYNSGKCYICFHDINAVLGLT</sequence>
<evidence type="ECO:0000313" key="2">
    <source>
        <dbReference type="EMBL" id="TBU06697.1"/>
    </source>
</evidence>
<gene>
    <name evidence="2" type="ORF">CWI36_0395p0020</name>
</gene>
<dbReference type="Proteomes" id="UP000291404">
    <property type="component" value="Unassembled WGS sequence"/>
</dbReference>
<proteinExistence type="predicted"/>
<dbReference type="VEuPathDB" id="MicrosporidiaDB:CWI39_1974p0010"/>
<reference evidence="2 3" key="1">
    <citation type="submission" date="2017-12" db="EMBL/GenBank/DDBJ databases">
        <authorList>
            <person name="Pombert J.-F."/>
            <person name="Haag K.L."/>
            <person name="Ebert D."/>
        </authorList>
    </citation>
    <scope>NUCLEOTIDE SEQUENCE [LARGE SCALE GENOMIC DNA]</scope>
    <source>
        <strain evidence="2">BE-OM-2</strain>
    </source>
</reference>
<comment type="caution">
    <text evidence="2">The sequence shown here is derived from an EMBL/GenBank/DDBJ whole genome shotgun (WGS) entry which is preliminary data.</text>
</comment>
<evidence type="ECO:0000313" key="3">
    <source>
        <dbReference type="Proteomes" id="UP000291404"/>
    </source>
</evidence>
<protein>
    <submittedName>
        <fullName evidence="2">Uncharacterized protein</fullName>
    </submittedName>
</protein>
<dbReference type="AlphaFoldDB" id="A0A4Q9LFD3"/>